<sequence>MPPHSYISNTRKPLSLKPFLRSPGASIYKLLLPSPLRAGRCLLPFLAFWALLSISQLHPSLPISCSPHFHHVRLNWRPRRGPVDEFWKWAQSEVPQLVPCTNYSEPHRHASNSGKYMLVVVSGGLNQQRNQIIDAVVVARILEAVLVVPAFQVNQVWGDDSEFGDIFDVEHFKKTLKDDVVVVSSLPATHIRKRRVRAPLIPFDADEDWIRSNYSSKLDRDTVLLLRAFDSRLAKHLSVDLQKLRCKVAFEALRFKPWIESLANSFVERMEEEGPFLALHLRLEKDVWVRTGCHSGLGIEADLTIDRIRSSKPHLLTSRSKLSAQERSQAGLCPLNANEISRLLKGLGASRNIRIYWAGARDSSIQVAREHMAISASASAYVGARIKVEEEVVRRVKVEEEVDGEEFGDGDNSNNHYQNQPQPEEEEEERGPAERIDSLAAEKAAEQLLMTRPWKRRRAVGQLGPKPLLSQNRHRLSRLLDRLARAHSWKEASGTLSSLLKGTPRASTLLEDRRNFLVAMEIQRRLGGKGGNYQTKIKKIYEVWMSKLVWTKKCSKKRYTIQLELALFYLSHGNIEEAFNTTKFLVQYHDSASEPIVNLIHGLILYQMWYSGLPEGMKIKDFDLQMASEALDATSCDGYEGPEIFASSNGHNAINTEDVNYSARVASQSSVGNEKNKFDLKIEVKKEIDDAFHAAELHPSGSEMNDDQPYNPHPHSLNCSIFLAHGLEKSLLPVQLDHLTGDLEHIICSYRRLVNQYYNDAVKHLRLALHSTPPLLAAILPLVQLLLLGDRVDDALMELENSCHNFSVALPFRLRARILEAFRSSQLTAIHRCYEDALTRDPSCNLSLERLIKIHRSGNYDTVPLLEMITLHLDATDGRSSIWEEFASCFLKILTSSVADYEDRVSVNRQGGSAAIVSSNKIPRVFTEGQSRESWKVRCRWWITRHFSKNAYLQDMQYSDRKLLATKAACASHIYGPNFEYVKAAFSSLTNEANNVQLSFLQAHMEKSLRLHENLTALGPL</sequence>
<organism evidence="8 9">
    <name type="scientific">Musa troglodytarum</name>
    <name type="common">fe'i banana</name>
    <dbReference type="NCBI Taxonomy" id="320322"/>
    <lineage>
        <taxon>Eukaryota</taxon>
        <taxon>Viridiplantae</taxon>
        <taxon>Streptophyta</taxon>
        <taxon>Embryophyta</taxon>
        <taxon>Tracheophyta</taxon>
        <taxon>Spermatophyta</taxon>
        <taxon>Magnoliopsida</taxon>
        <taxon>Liliopsida</taxon>
        <taxon>Zingiberales</taxon>
        <taxon>Musaceae</taxon>
        <taxon>Musa</taxon>
    </lineage>
</organism>
<dbReference type="GO" id="GO:0006004">
    <property type="term" value="P:fucose metabolic process"/>
    <property type="evidence" value="ECO:0007669"/>
    <property type="project" value="UniProtKB-KW"/>
</dbReference>
<dbReference type="Pfam" id="PF10250">
    <property type="entry name" value="O-FucT"/>
    <property type="match status" value="1"/>
</dbReference>
<evidence type="ECO:0000256" key="7">
    <source>
        <dbReference type="SAM" id="MobiDB-lite"/>
    </source>
</evidence>
<dbReference type="GO" id="GO:0006360">
    <property type="term" value="P:transcription by RNA polymerase I"/>
    <property type="evidence" value="ECO:0007669"/>
    <property type="project" value="InterPro"/>
</dbReference>
<evidence type="ECO:0000256" key="1">
    <source>
        <dbReference type="ARBA" id="ARBA00007737"/>
    </source>
</evidence>
<dbReference type="GO" id="GO:0000120">
    <property type="term" value="C:RNA polymerase I transcription regulator complex"/>
    <property type="evidence" value="ECO:0007669"/>
    <property type="project" value="InterPro"/>
</dbReference>
<dbReference type="Pfam" id="PF14929">
    <property type="entry name" value="TAF1_subA"/>
    <property type="match status" value="1"/>
</dbReference>
<dbReference type="InterPro" id="IPR039495">
    <property type="entry name" value="TAF1A"/>
</dbReference>
<keyword evidence="9" id="KW-1185">Reference proteome</keyword>
<evidence type="ECO:0000256" key="5">
    <source>
        <dbReference type="ARBA" id="ARBA00023277"/>
    </source>
</evidence>
<reference evidence="8" key="1">
    <citation type="submission" date="2022-05" db="EMBL/GenBank/DDBJ databases">
        <title>The Musa troglodytarum L. genome provides insights into the mechanism of non-climacteric behaviour and enrichment of carotenoids.</title>
        <authorList>
            <person name="Wang J."/>
        </authorList>
    </citation>
    <scope>NUCLEOTIDE SEQUENCE</scope>
    <source>
        <tissue evidence="8">Leaf</tissue>
    </source>
</reference>
<accession>A0A9E7GQM8</accession>
<protein>
    <recommendedName>
        <fullName evidence="6">O-fucosyltransferase family protein</fullName>
    </recommendedName>
</protein>
<dbReference type="GO" id="GO:0016757">
    <property type="term" value="F:glycosyltransferase activity"/>
    <property type="evidence" value="ECO:0007669"/>
    <property type="project" value="UniProtKB-KW"/>
</dbReference>
<dbReference type="PANTHER" id="PTHR36720:SF1">
    <property type="entry name" value="TAF RNA POLYMERASE I SUBUNIT A"/>
    <property type="match status" value="1"/>
</dbReference>
<dbReference type="Proteomes" id="UP001055439">
    <property type="component" value="Chromosome 7"/>
</dbReference>
<evidence type="ECO:0000256" key="6">
    <source>
        <dbReference type="ARBA" id="ARBA00030350"/>
    </source>
</evidence>
<evidence type="ECO:0000256" key="4">
    <source>
        <dbReference type="ARBA" id="ARBA00023253"/>
    </source>
</evidence>
<feature type="region of interest" description="Disordered" evidence="7">
    <location>
        <begin position="399"/>
        <end position="433"/>
    </location>
</feature>
<dbReference type="InterPro" id="IPR019378">
    <property type="entry name" value="GDP-Fuc_O-FucTrfase"/>
</dbReference>
<feature type="compositionally biased region" description="Acidic residues" evidence="7">
    <location>
        <begin position="400"/>
        <end position="409"/>
    </location>
</feature>
<evidence type="ECO:0000313" key="9">
    <source>
        <dbReference type="Proteomes" id="UP001055439"/>
    </source>
</evidence>
<keyword evidence="4" id="KW-0294">Fucose metabolism</keyword>
<proteinExistence type="inferred from homology"/>
<dbReference type="PANTHER" id="PTHR36720">
    <property type="entry name" value="TAF RNA POLYMERASE I SUBUNIT A"/>
    <property type="match status" value="1"/>
</dbReference>
<comment type="similarity">
    <text evidence="1">Belongs to the glycosyltransferase GT106 family.</text>
</comment>
<evidence type="ECO:0000313" key="8">
    <source>
        <dbReference type="EMBL" id="URE16329.1"/>
    </source>
</evidence>
<keyword evidence="2" id="KW-0328">Glycosyltransferase</keyword>
<keyword evidence="3" id="KW-0808">Transferase</keyword>
<feature type="compositionally biased region" description="Polar residues" evidence="7">
    <location>
        <begin position="411"/>
        <end position="422"/>
    </location>
</feature>
<dbReference type="OrthoDB" id="1899337at2759"/>
<name>A0A9E7GQM8_9LILI</name>
<keyword evidence="5" id="KW-0119">Carbohydrate metabolism</keyword>
<dbReference type="AlphaFoldDB" id="A0A9E7GQM8"/>
<gene>
    <name evidence="8" type="ORF">MUK42_12845</name>
</gene>
<evidence type="ECO:0000256" key="2">
    <source>
        <dbReference type="ARBA" id="ARBA00022676"/>
    </source>
</evidence>
<evidence type="ECO:0000256" key="3">
    <source>
        <dbReference type="ARBA" id="ARBA00022679"/>
    </source>
</evidence>
<dbReference type="EMBL" id="CP097509">
    <property type="protein sequence ID" value="URE16329.1"/>
    <property type="molecule type" value="Genomic_DNA"/>
</dbReference>